<reference evidence="4 5" key="1">
    <citation type="journal article" date="2015" name="Genome Announc.">
        <title>Expanding the biotechnology potential of lactobacilli through comparative genomics of 213 strains and associated genera.</title>
        <authorList>
            <person name="Sun Z."/>
            <person name="Harris H.M."/>
            <person name="McCann A."/>
            <person name="Guo C."/>
            <person name="Argimon S."/>
            <person name="Zhang W."/>
            <person name="Yang X."/>
            <person name="Jeffery I.B."/>
            <person name="Cooney J.C."/>
            <person name="Kagawa T.F."/>
            <person name="Liu W."/>
            <person name="Song Y."/>
            <person name="Salvetti E."/>
            <person name="Wrobel A."/>
            <person name="Rasinkangas P."/>
            <person name="Parkhill J."/>
            <person name="Rea M.C."/>
            <person name="O'Sullivan O."/>
            <person name="Ritari J."/>
            <person name="Douillard F.P."/>
            <person name="Paul Ross R."/>
            <person name="Yang R."/>
            <person name="Briner A.E."/>
            <person name="Felis G.E."/>
            <person name="de Vos W.M."/>
            <person name="Barrangou R."/>
            <person name="Klaenhammer T.R."/>
            <person name="Caufield P.W."/>
            <person name="Cui Y."/>
            <person name="Zhang H."/>
            <person name="O'Toole P.W."/>
        </authorList>
    </citation>
    <scope>NUCLEOTIDE SEQUENCE [LARGE SCALE GENOMIC DNA]</scope>
    <source>
        <strain evidence="4 5">DSM 23829</strain>
    </source>
</reference>
<dbReference type="InterPro" id="IPR023186">
    <property type="entry name" value="IUNH"/>
</dbReference>
<evidence type="ECO:0000313" key="4">
    <source>
        <dbReference type="EMBL" id="KRM67610.1"/>
    </source>
</evidence>
<gene>
    <name evidence="4" type="ORF">FD06_GL000762</name>
</gene>
<dbReference type="Proteomes" id="UP000052012">
    <property type="component" value="Unassembled WGS sequence"/>
</dbReference>
<name>A0A0R2ALM5_9LACO</name>
<evidence type="ECO:0000256" key="2">
    <source>
        <dbReference type="ARBA" id="ARBA00023295"/>
    </source>
</evidence>
<dbReference type="GO" id="GO:0006152">
    <property type="term" value="P:purine nucleoside catabolic process"/>
    <property type="evidence" value="ECO:0007669"/>
    <property type="project" value="TreeGrafter"/>
</dbReference>
<dbReference type="GO" id="GO:0008477">
    <property type="term" value="F:purine nucleosidase activity"/>
    <property type="evidence" value="ECO:0007669"/>
    <property type="project" value="TreeGrafter"/>
</dbReference>
<comment type="caution">
    <text evidence="4">The sequence shown here is derived from an EMBL/GenBank/DDBJ whole genome shotgun (WGS) entry which is preliminary data.</text>
</comment>
<keyword evidence="1" id="KW-0378">Hydrolase</keyword>
<dbReference type="PANTHER" id="PTHR12304">
    <property type="entry name" value="INOSINE-URIDINE PREFERRING NUCLEOSIDE HYDROLASE"/>
    <property type="match status" value="1"/>
</dbReference>
<evidence type="ECO:0000256" key="1">
    <source>
        <dbReference type="ARBA" id="ARBA00022801"/>
    </source>
</evidence>
<evidence type="ECO:0000259" key="3">
    <source>
        <dbReference type="Pfam" id="PF01156"/>
    </source>
</evidence>
<evidence type="ECO:0000313" key="5">
    <source>
        <dbReference type="Proteomes" id="UP000052012"/>
    </source>
</evidence>
<dbReference type="PANTHER" id="PTHR12304:SF15">
    <property type="entry name" value="NON-SPECIFIC RIBONUCLEOSIDE HYDROLASE RIHC"/>
    <property type="match status" value="1"/>
</dbReference>
<dbReference type="Pfam" id="PF01156">
    <property type="entry name" value="IU_nuc_hydro"/>
    <property type="match status" value="1"/>
</dbReference>
<organism evidence="4 5">
    <name type="scientific">Apilactobacillus ozensis DSM 23829 = JCM 17196</name>
    <dbReference type="NCBI Taxonomy" id="1423781"/>
    <lineage>
        <taxon>Bacteria</taxon>
        <taxon>Bacillati</taxon>
        <taxon>Bacillota</taxon>
        <taxon>Bacilli</taxon>
        <taxon>Lactobacillales</taxon>
        <taxon>Lactobacillaceae</taxon>
        <taxon>Apilactobacillus</taxon>
    </lineage>
</organism>
<dbReference type="EMBL" id="AYYQ01000036">
    <property type="protein sequence ID" value="KRM67610.1"/>
    <property type="molecule type" value="Genomic_DNA"/>
</dbReference>
<dbReference type="InterPro" id="IPR001910">
    <property type="entry name" value="Inosine/uridine_hydrolase_dom"/>
</dbReference>
<dbReference type="GO" id="GO:0005829">
    <property type="term" value="C:cytosol"/>
    <property type="evidence" value="ECO:0007669"/>
    <property type="project" value="TreeGrafter"/>
</dbReference>
<sequence>MTSAAEFNCFTDPHAADIMYNSGIPIVMVGLDVTKKALLTDETLTKIKQLNRAGGMLYSIISSDGDKSEQGVAMHDVNTIFIYYIQKPL</sequence>
<protein>
    <recommendedName>
        <fullName evidence="3">Inosine/uridine-preferring nucleoside hydrolase domain-containing protein</fullName>
    </recommendedName>
</protein>
<keyword evidence="5" id="KW-1185">Reference proteome</keyword>
<dbReference type="Gene3D" id="3.90.245.10">
    <property type="entry name" value="Ribonucleoside hydrolase-like"/>
    <property type="match status" value="1"/>
</dbReference>
<dbReference type="AlphaFoldDB" id="A0A0R2ALM5"/>
<dbReference type="InterPro" id="IPR036452">
    <property type="entry name" value="Ribo_hydro-like"/>
</dbReference>
<proteinExistence type="predicted"/>
<dbReference type="STRING" id="1423781.FD06_GL000762"/>
<feature type="domain" description="Inosine/uridine-preferring nucleoside hydrolase" evidence="3">
    <location>
        <begin position="1"/>
        <end position="82"/>
    </location>
</feature>
<dbReference type="SUPFAM" id="SSF53590">
    <property type="entry name" value="Nucleoside hydrolase"/>
    <property type="match status" value="1"/>
</dbReference>
<keyword evidence="2" id="KW-0326">Glycosidase</keyword>
<accession>A0A0R2ALM5</accession>
<dbReference type="PATRIC" id="fig|1423781.4.peg.787"/>